<name>A0A2I9D654_9DEIO</name>
<proteinExistence type="predicted"/>
<dbReference type="SUPFAM" id="SSF100950">
    <property type="entry name" value="NagB/RpiA/CoA transferase-like"/>
    <property type="match status" value="1"/>
</dbReference>
<dbReference type="Proteomes" id="UP000236569">
    <property type="component" value="Unassembled WGS sequence"/>
</dbReference>
<feature type="domain" description="LUD" evidence="1">
    <location>
        <begin position="107"/>
        <end position="206"/>
    </location>
</feature>
<dbReference type="RefSeq" id="WP_103129566.1">
    <property type="nucleotide sequence ID" value="NZ_BFAG01000007.1"/>
</dbReference>
<comment type="caution">
    <text evidence="2">The sequence shown here is derived from an EMBL/GenBank/DDBJ whole genome shotgun (WGS) entry which is preliminary data.</text>
</comment>
<dbReference type="OrthoDB" id="9794157at2"/>
<dbReference type="InterPro" id="IPR024185">
    <property type="entry name" value="FTHF_cligase-like_sf"/>
</dbReference>
<dbReference type="PANTHER" id="PTHR43682:SF1">
    <property type="entry name" value="LACTATE UTILIZATION PROTEIN C"/>
    <property type="match status" value="1"/>
</dbReference>
<reference evidence="3" key="1">
    <citation type="submission" date="2018-01" db="EMBL/GenBank/DDBJ databases">
        <title>Draft Genome Sequence of the Radioresistant Bacterium Deinococcus aerius TR0125, Isolated from the Higher Atmosphere above Japan.</title>
        <authorList>
            <person name="Satoh K."/>
            <person name="Arai H."/>
            <person name="Sanzen T."/>
            <person name="Kawaguchi Y."/>
            <person name="Hayashi H."/>
            <person name="Yokobori S."/>
            <person name="Yamagishi A."/>
            <person name="Oono Y."/>
            <person name="Narumi I."/>
        </authorList>
    </citation>
    <scope>NUCLEOTIDE SEQUENCE [LARGE SCALE GENOMIC DNA]</scope>
    <source>
        <strain evidence="3">TR0125</strain>
    </source>
</reference>
<evidence type="ECO:0000313" key="2">
    <source>
        <dbReference type="EMBL" id="GBF06176.1"/>
    </source>
</evidence>
<gene>
    <name evidence="2" type="ORF">DAERI_070174</name>
</gene>
<organism evidence="2 3">
    <name type="scientific">Deinococcus aerius</name>
    <dbReference type="NCBI Taxonomy" id="200253"/>
    <lineage>
        <taxon>Bacteria</taxon>
        <taxon>Thermotogati</taxon>
        <taxon>Deinococcota</taxon>
        <taxon>Deinococci</taxon>
        <taxon>Deinococcales</taxon>
        <taxon>Deinococcaceae</taxon>
        <taxon>Deinococcus</taxon>
    </lineage>
</organism>
<dbReference type="Pfam" id="PF02589">
    <property type="entry name" value="LUD_dom"/>
    <property type="match status" value="1"/>
</dbReference>
<accession>A0A2I9D654</accession>
<sequence length="214" mass="22870">MSAEARLEILTRINRVGAREAEPLVRAPVRPSSRPHGEVVEQFAEHAAEYRANVVRVGAGELREAVQNVLAARGSGHVVIPPDLPSEWLPADLSFTPDEPGVTDLTAFDAVVTGMAVAIAETGTVVLDHGPGQGRRALTLVPDHHVCIVREAQVVDSVPEAVARLEGSVRAGRPLTWISGPSATSDIELSRVEGVHGPRVLDLILVREDEPPVR</sequence>
<protein>
    <recommendedName>
        <fullName evidence="1">LUD domain-containing protein</fullName>
    </recommendedName>
</protein>
<dbReference type="InterPro" id="IPR037171">
    <property type="entry name" value="NagB/RpiA_transferase-like"/>
</dbReference>
<evidence type="ECO:0000259" key="1">
    <source>
        <dbReference type="Pfam" id="PF02589"/>
    </source>
</evidence>
<dbReference type="EMBL" id="BFAG01000007">
    <property type="protein sequence ID" value="GBF06176.1"/>
    <property type="molecule type" value="Genomic_DNA"/>
</dbReference>
<keyword evidence="3" id="KW-1185">Reference proteome</keyword>
<evidence type="ECO:0000313" key="3">
    <source>
        <dbReference type="Proteomes" id="UP000236569"/>
    </source>
</evidence>
<dbReference type="InterPro" id="IPR003741">
    <property type="entry name" value="LUD_dom"/>
</dbReference>
<dbReference type="PANTHER" id="PTHR43682">
    <property type="entry name" value="LACTATE UTILIZATION PROTEIN C"/>
    <property type="match status" value="1"/>
</dbReference>
<dbReference type="Gene3D" id="3.40.50.10420">
    <property type="entry name" value="NagB/RpiA/CoA transferase-like"/>
    <property type="match status" value="1"/>
</dbReference>
<dbReference type="AlphaFoldDB" id="A0A2I9D654"/>